<comment type="caution">
    <text evidence="2">The sequence shown here is derived from an EMBL/GenBank/DDBJ whole genome shotgun (WGS) entry which is preliminary data.</text>
</comment>
<dbReference type="Pfam" id="PF06259">
    <property type="entry name" value="Abhydrolase_8"/>
    <property type="match status" value="1"/>
</dbReference>
<reference evidence="2" key="1">
    <citation type="submission" date="2021-04" db="EMBL/GenBank/DDBJ databases">
        <title>Genome seq and assembly of Streptomyces sp. RG38.</title>
        <authorList>
            <person name="Chhetri G."/>
        </authorList>
    </citation>
    <scope>NUCLEOTIDE SEQUENCE</scope>
    <source>
        <strain evidence="2">RG38</strain>
    </source>
</reference>
<accession>A0A940XK85</accession>
<dbReference type="Proteomes" id="UP000677875">
    <property type="component" value="Unassembled WGS sequence"/>
</dbReference>
<feature type="domain" description="DUF1023" evidence="1">
    <location>
        <begin position="338"/>
        <end position="504"/>
    </location>
</feature>
<proteinExistence type="predicted"/>
<dbReference type="InterPro" id="IPR029058">
    <property type="entry name" value="AB_hydrolase_fold"/>
</dbReference>
<sequence>MDLAALKGLKPAEYAEAADGYRMVSDAADAAGKRIDKQITKAMKEANEGEAADAAQKQLKKLSENFRYTRVECGLVSGSLNGFSAEIASPRRRLIAALDDAAALGYPVSSAGDVTFPAGGENKATGGEIPGGTAVGDNGMLGPGNRALYGPGPNGLYSPDAGAGGIDIHHGNPHHAKAQDIADRIAHALREATEIDERYSKALGKLKAAPGLDVTTKTWADVASDVGAVSSAAREYLRDTVPFDKSPADRKEWWDGLTDEQREEYKIAFPEVIGNLDGIPALVRDEANRENLPLLIASLEGRHDEVSQAKLGGLEKIQEKLGKPSVPPMYLLGIGLEGNGRAVVAYGNPDTSKNVAAYVPGLGTKLDSEFADGTIKRAFYTAVGAQKFDASSSAIVWLGYDAPQSIDVMTALGAERGAPAYNSFMDGISATNTNPDSHVTAIGHSYGSRLVGAATQEAGGIPGVDDVILVGSPGVGVDKAEELGVGKNHVWVGAAENDIVTKLPSKNEALAGTIGFFSGGPLGAYLGGEIADLGDDDIWFGKDPASKAFGANRFQTLPGPALMQPSFPDVLESKLDIEAHSNYFTPEEGKDKVSAQNIAAIVAGHPEYVIRETPR</sequence>
<dbReference type="RefSeq" id="WP_210874268.1">
    <property type="nucleotide sequence ID" value="NZ_JAGPNL010000005.1"/>
</dbReference>
<organism evidence="2 3">
    <name type="scientific">Streptomyces tagetis</name>
    <dbReference type="NCBI Taxonomy" id="2820809"/>
    <lineage>
        <taxon>Bacteria</taxon>
        <taxon>Bacillati</taxon>
        <taxon>Actinomycetota</taxon>
        <taxon>Actinomycetes</taxon>
        <taxon>Kitasatosporales</taxon>
        <taxon>Streptomycetaceae</taxon>
        <taxon>Streptomyces</taxon>
    </lineage>
</organism>
<name>A0A940XK85_9ACTN</name>
<dbReference type="EMBL" id="JAGPNL010000005">
    <property type="protein sequence ID" value="MBQ0828647.1"/>
    <property type="molecule type" value="Genomic_DNA"/>
</dbReference>
<protein>
    <recommendedName>
        <fullName evidence="1">DUF1023 domain-containing protein</fullName>
    </recommendedName>
</protein>
<dbReference type="SUPFAM" id="SSF53474">
    <property type="entry name" value="alpha/beta-Hydrolases"/>
    <property type="match status" value="1"/>
</dbReference>
<evidence type="ECO:0000313" key="2">
    <source>
        <dbReference type="EMBL" id="MBQ0828647.1"/>
    </source>
</evidence>
<dbReference type="AlphaFoldDB" id="A0A940XK85"/>
<evidence type="ECO:0000259" key="1">
    <source>
        <dbReference type="Pfam" id="PF06259"/>
    </source>
</evidence>
<keyword evidence="3" id="KW-1185">Reference proteome</keyword>
<evidence type="ECO:0000313" key="3">
    <source>
        <dbReference type="Proteomes" id="UP000677875"/>
    </source>
</evidence>
<dbReference type="InterPro" id="IPR010427">
    <property type="entry name" value="DUF1023"/>
</dbReference>
<gene>
    <name evidence="2" type="ORF">J5Y05_19400</name>
</gene>